<feature type="compositionally biased region" description="Polar residues" evidence="1">
    <location>
        <begin position="116"/>
        <end position="136"/>
    </location>
</feature>
<proteinExistence type="predicted"/>
<dbReference type="Proteomes" id="UP001610334">
    <property type="component" value="Unassembled WGS sequence"/>
</dbReference>
<organism evidence="2 3">
    <name type="scientific">Aspergillus granulosus</name>
    <dbReference type="NCBI Taxonomy" id="176169"/>
    <lineage>
        <taxon>Eukaryota</taxon>
        <taxon>Fungi</taxon>
        <taxon>Dikarya</taxon>
        <taxon>Ascomycota</taxon>
        <taxon>Pezizomycotina</taxon>
        <taxon>Eurotiomycetes</taxon>
        <taxon>Eurotiomycetidae</taxon>
        <taxon>Eurotiales</taxon>
        <taxon>Aspergillaceae</taxon>
        <taxon>Aspergillus</taxon>
        <taxon>Aspergillus subgen. Nidulantes</taxon>
    </lineage>
</organism>
<reference evidence="2 3" key="1">
    <citation type="submission" date="2024-07" db="EMBL/GenBank/DDBJ databases">
        <title>Section-level genome sequencing and comparative genomics of Aspergillus sections Usti and Cavernicolus.</title>
        <authorList>
            <consortium name="Lawrence Berkeley National Laboratory"/>
            <person name="Nybo J.L."/>
            <person name="Vesth T.C."/>
            <person name="Theobald S."/>
            <person name="Frisvad J.C."/>
            <person name="Larsen T.O."/>
            <person name="Kjaerboelling I."/>
            <person name="Rothschild-Mancinelli K."/>
            <person name="Lyhne E.K."/>
            <person name="Kogle M.E."/>
            <person name="Barry K."/>
            <person name="Clum A."/>
            <person name="Na H."/>
            <person name="Ledsgaard L."/>
            <person name="Lin J."/>
            <person name="Lipzen A."/>
            <person name="Kuo A."/>
            <person name="Riley R."/>
            <person name="Mondo S."/>
            <person name="Labutti K."/>
            <person name="Haridas S."/>
            <person name="Pangalinan J."/>
            <person name="Salamov A.A."/>
            <person name="Simmons B.A."/>
            <person name="Magnuson J.K."/>
            <person name="Chen J."/>
            <person name="Drula E."/>
            <person name="Henrissat B."/>
            <person name="Wiebenga A."/>
            <person name="Lubbers R.J."/>
            <person name="Gomes A.C."/>
            <person name="Makela M.R."/>
            <person name="Stajich J."/>
            <person name="Grigoriev I.V."/>
            <person name="Mortensen U.H."/>
            <person name="De Vries R.P."/>
            <person name="Baker S.E."/>
            <person name="Andersen M.R."/>
        </authorList>
    </citation>
    <scope>NUCLEOTIDE SEQUENCE [LARGE SCALE GENOMIC DNA]</scope>
    <source>
        <strain evidence="2 3">CBS 588.65</strain>
    </source>
</reference>
<comment type="caution">
    <text evidence="2">The sequence shown here is derived from an EMBL/GenBank/DDBJ whole genome shotgun (WGS) entry which is preliminary data.</text>
</comment>
<evidence type="ECO:0000313" key="2">
    <source>
        <dbReference type="EMBL" id="KAL2818014.1"/>
    </source>
</evidence>
<protein>
    <submittedName>
        <fullName evidence="2">Uncharacterized protein</fullName>
    </submittedName>
</protein>
<accession>A0ABR4HRA7</accession>
<gene>
    <name evidence="2" type="ORF">BJX63DRAFT_82240</name>
</gene>
<evidence type="ECO:0000256" key="1">
    <source>
        <dbReference type="SAM" id="MobiDB-lite"/>
    </source>
</evidence>
<dbReference type="EMBL" id="JBFXLT010000015">
    <property type="protein sequence ID" value="KAL2818014.1"/>
    <property type="molecule type" value="Genomic_DNA"/>
</dbReference>
<feature type="region of interest" description="Disordered" evidence="1">
    <location>
        <begin position="116"/>
        <end position="139"/>
    </location>
</feature>
<keyword evidence="3" id="KW-1185">Reference proteome</keyword>
<evidence type="ECO:0000313" key="3">
    <source>
        <dbReference type="Proteomes" id="UP001610334"/>
    </source>
</evidence>
<name>A0ABR4HRA7_9EURO</name>
<sequence length="206" mass="22454">MESTGCSSHGQLCPLGASALPASFTKRSREYRPPSSSSCCASIALLSTVKTAQARCPQSSAQGKATMEKFFAVELLAKMGPIKWYRPTSRASCSEPQLLDGKLNYRRLRRTQIKVQSGPTRECGSTSSGSWPQETDPSAPVVDRGFGCKEILSVSSHGQRSCAAGSVTLSQAVKIPYGSPTDSRIRNWPFWDRRIHPSNKHRNECS</sequence>